<dbReference type="Proteomes" id="UP000199611">
    <property type="component" value="Unassembled WGS sequence"/>
</dbReference>
<dbReference type="RefSeq" id="WP_093395859.1">
    <property type="nucleotide sequence ID" value="NZ_FOUU01000009.1"/>
</dbReference>
<name>A0A1I4VE91_9BACT</name>
<organism evidence="1 2">
    <name type="scientific">Thermodesulforhabdus norvegica</name>
    <dbReference type="NCBI Taxonomy" id="39841"/>
    <lineage>
        <taxon>Bacteria</taxon>
        <taxon>Pseudomonadati</taxon>
        <taxon>Thermodesulfobacteriota</taxon>
        <taxon>Syntrophobacteria</taxon>
        <taxon>Syntrophobacterales</taxon>
        <taxon>Thermodesulforhabdaceae</taxon>
        <taxon>Thermodesulforhabdus</taxon>
    </lineage>
</organism>
<dbReference type="EMBL" id="FOUU01000009">
    <property type="protein sequence ID" value="SFM99430.1"/>
    <property type="molecule type" value="Genomic_DNA"/>
</dbReference>
<gene>
    <name evidence="1" type="ORF">SAMN05660836_02244</name>
</gene>
<evidence type="ECO:0000313" key="1">
    <source>
        <dbReference type="EMBL" id="SFM99430.1"/>
    </source>
</evidence>
<accession>A0A1I4VE91</accession>
<evidence type="ECO:0008006" key="3">
    <source>
        <dbReference type="Google" id="ProtNLM"/>
    </source>
</evidence>
<sequence>MRLWSLHPKYLDARGLVALWREGLLARAVLEGKTRGYRSHPQLRRFREHKDPIAAINAYLHAVLEEARRRGYRFDETRLGAVVEVSPIEVSVGQLRYEWRHLLYKLKRRDPEGFRNLCRIENPDPHPLMRVVPGDVETWEVVK</sequence>
<protein>
    <recommendedName>
        <fullName evidence="3">DNA lyase</fullName>
    </recommendedName>
</protein>
<dbReference type="Pfam" id="PF03013">
    <property type="entry name" value="Pyr_excise"/>
    <property type="match status" value="1"/>
</dbReference>
<reference evidence="1 2" key="1">
    <citation type="submission" date="2016-10" db="EMBL/GenBank/DDBJ databases">
        <authorList>
            <person name="de Groot N.N."/>
        </authorList>
    </citation>
    <scope>NUCLEOTIDE SEQUENCE [LARGE SCALE GENOMIC DNA]</scope>
    <source>
        <strain evidence="1 2">DSM 9990</strain>
    </source>
</reference>
<evidence type="ECO:0000313" key="2">
    <source>
        <dbReference type="Proteomes" id="UP000199611"/>
    </source>
</evidence>
<dbReference type="InterPro" id="IPR004260">
    <property type="entry name" value="Pyr-dimer_DNA_glycosylase"/>
</dbReference>
<proteinExistence type="predicted"/>
<dbReference type="OrthoDB" id="3253436at2"/>
<keyword evidence="2" id="KW-1185">Reference proteome</keyword>
<dbReference type="STRING" id="39841.SAMN05660836_02244"/>
<dbReference type="AlphaFoldDB" id="A0A1I4VE91"/>